<gene>
    <name evidence="1" type="ORF">AWB69_02484</name>
</gene>
<accession>A0A158GE40</accession>
<reference evidence="1 2" key="1">
    <citation type="submission" date="2016-01" db="EMBL/GenBank/DDBJ databases">
        <authorList>
            <person name="Oliw E.H."/>
        </authorList>
    </citation>
    <scope>NUCLEOTIDE SEQUENCE [LARGE SCALE GENOMIC DNA]</scope>
    <source>
        <strain evidence="1">LMG 27134</strain>
    </source>
</reference>
<sequence>MLEPIARYATGPQAGQLVAPFGGLVGEPLIKVLKVNLELRRMYGAPA</sequence>
<organism evidence="1 2">
    <name type="scientific">Caballeronia udeis</name>
    <dbReference type="NCBI Taxonomy" id="1232866"/>
    <lineage>
        <taxon>Bacteria</taxon>
        <taxon>Pseudomonadati</taxon>
        <taxon>Pseudomonadota</taxon>
        <taxon>Betaproteobacteria</taxon>
        <taxon>Burkholderiales</taxon>
        <taxon>Burkholderiaceae</taxon>
        <taxon>Caballeronia</taxon>
    </lineage>
</organism>
<dbReference type="AlphaFoldDB" id="A0A158GE40"/>
<protein>
    <submittedName>
        <fullName evidence="1">Uncharacterized protein</fullName>
    </submittedName>
</protein>
<name>A0A158GE40_9BURK</name>
<dbReference type="Proteomes" id="UP000054683">
    <property type="component" value="Unassembled WGS sequence"/>
</dbReference>
<dbReference type="RefSeq" id="WP_197500216.1">
    <property type="nucleotide sequence ID" value="NZ_FCOK02000013.1"/>
</dbReference>
<evidence type="ECO:0000313" key="1">
    <source>
        <dbReference type="EMBL" id="SAL30385.1"/>
    </source>
</evidence>
<dbReference type="EMBL" id="FCOK02000013">
    <property type="protein sequence ID" value="SAL30385.1"/>
    <property type="molecule type" value="Genomic_DNA"/>
</dbReference>
<proteinExistence type="predicted"/>
<evidence type="ECO:0000313" key="2">
    <source>
        <dbReference type="Proteomes" id="UP000054683"/>
    </source>
</evidence>